<organism evidence="5 6">
    <name type="scientific">Trichoplusia ni</name>
    <name type="common">Cabbage looper</name>
    <dbReference type="NCBI Taxonomy" id="7111"/>
    <lineage>
        <taxon>Eukaryota</taxon>
        <taxon>Metazoa</taxon>
        <taxon>Ecdysozoa</taxon>
        <taxon>Arthropoda</taxon>
        <taxon>Hexapoda</taxon>
        <taxon>Insecta</taxon>
        <taxon>Pterygota</taxon>
        <taxon>Neoptera</taxon>
        <taxon>Endopterygota</taxon>
        <taxon>Lepidoptera</taxon>
        <taxon>Glossata</taxon>
        <taxon>Ditrysia</taxon>
        <taxon>Noctuoidea</taxon>
        <taxon>Noctuidae</taxon>
        <taxon>Plusiinae</taxon>
        <taxon>Trichoplusia</taxon>
    </lineage>
</organism>
<keyword evidence="4" id="KW-0812">Transmembrane</keyword>
<evidence type="ECO:0000313" key="6">
    <source>
        <dbReference type="RefSeq" id="XP_026730857.1"/>
    </source>
</evidence>
<proteinExistence type="inferred from homology"/>
<dbReference type="PANTHER" id="PTHR11001:SF2">
    <property type="entry name" value="MITOCHONDRIAL FISSION PROCESS PROTEIN 1"/>
    <property type="match status" value="1"/>
</dbReference>
<dbReference type="AlphaFoldDB" id="A0A7E5VRF2"/>
<comment type="similarity">
    <text evidence="1">Belongs to the MTFP1 family.</text>
</comment>
<gene>
    <name evidence="6" type="primary">LOC113496007</name>
</gene>
<reference evidence="6" key="1">
    <citation type="submission" date="2025-08" db="UniProtKB">
        <authorList>
            <consortium name="RefSeq"/>
        </authorList>
    </citation>
    <scope>IDENTIFICATION</scope>
</reference>
<dbReference type="GeneID" id="113496007"/>
<dbReference type="FunCoup" id="A0A7E5VRF2">
    <property type="interactions" value="404"/>
</dbReference>
<feature type="transmembrane region" description="Helical" evidence="4">
    <location>
        <begin position="77"/>
        <end position="103"/>
    </location>
</feature>
<feature type="transmembrane region" description="Helical" evidence="4">
    <location>
        <begin position="115"/>
        <end position="133"/>
    </location>
</feature>
<evidence type="ECO:0000256" key="2">
    <source>
        <dbReference type="ARBA" id="ARBA00017835"/>
    </source>
</evidence>
<dbReference type="OrthoDB" id="424969at2759"/>
<accession>A0A7E5VRF2</accession>
<dbReference type="InterPro" id="IPR019560">
    <property type="entry name" value="Mitochondrial_18_kDa_protein"/>
</dbReference>
<dbReference type="GO" id="GO:0000266">
    <property type="term" value="P:mitochondrial fission"/>
    <property type="evidence" value="ECO:0007669"/>
    <property type="project" value="TreeGrafter"/>
</dbReference>
<protein>
    <recommendedName>
        <fullName evidence="2">Mitochondrial fission process protein 1</fullName>
    </recommendedName>
    <alternativeName>
        <fullName evidence="3">Mitochondrial 18 kDa protein</fullName>
    </alternativeName>
</protein>
<dbReference type="KEGG" id="tnl:113496007"/>
<keyword evidence="4" id="KW-1133">Transmembrane helix</keyword>
<keyword evidence="4" id="KW-0472">Membrane</keyword>
<dbReference type="RefSeq" id="XP_026730857.1">
    <property type="nucleotide sequence ID" value="XM_026875056.1"/>
</dbReference>
<dbReference type="Pfam" id="PF10558">
    <property type="entry name" value="MTP18"/>
    <property type="match status" value="2"/>
</dbReference>
<keyword evidence="5" id="KW-1185">Reference proteome</keyword>
<evidence type="ECO:0000256" key="1">
    <source>
        <dbReference type="ARBA" id="ARBA00009224"/>
    </source>
</evidence>
<evidence type="ECO:0000256" key="4">
    <source>
        <dbReference type="SAM" id="Phobius"/>
    </source>
</evidence>
<dbReference type="Proteomes" id="UP000322000">
    <property type="component" value="Chromosome 7"/>
</dbReference>
<name>A0A7E5VRF2_TRINI</name>
<evidence type="ECO:0000256" key="3">
    <source>
        <dbReference type="ARBA" id="ARBA00029631"/>
    </source>
</evidence>
<dbReference type="InParanoid" id="A0A7E5VRF2"/>
<sequence>MTEPIERDFWRDTWVRYLGYANEVGESFRALVPGKVVRFSYAVAFAYTFADTADKSYRMLKKDGRPKRVLIETGDALLWQTLASVVIPGFVINRLCAYSLIYMSRYPKVSRKARNWMAVGVGLASIPFIVHPIDSGTTMLMDVTYRRWVKNEL</sequence>
<dbReference type="GO" id="GO:0005739">
    <property type="term" value="C:mitochondrion"/>
    <property type="evidence" value="ECO:0007669"/>
    <property type="project" value="TreeGrafter"/>
</dbReference>
<evidence type="ECO:0000313" key="5">
    <source>
        <dbReference type="Proteomes" id="UP000322000"/>
    </source>
</evidence>
<dbReference type="PANTHER" id="PTHR11001">
    <property type="entry name" value="MITOCHONDRIAL FISSION PROCESS PROTEIN 1"/>
    <property type="match status" value="1"/>
</dbReference>